<evidence type="ECO:0000313" key="2">
    <source>
        <dbReference type="Proteomes" id="UP000094296"/>
    </source>
</evidence>
<name>A0A1E5G236_9FIRM</name>
<dbReference type="REBASE" id="172350">
    <property type="entry name" value="DalAHT28ORF5220P"/>
</dbReference>
<evidence type="ECO:0000313" key="1">
    <source>
        <dbReference type="EMBL" id="OEF97004.1"/>
    </source>
</evidence>
<dbReference type="Pfam" id="PF09561">
    <property type="entry name" value="RE_HpaII"/>
    <property type="match status" value="1"/>
</dbReference>
<gene>
    <name evidence="1" type="ORF">BHF68_05225</name>
</gene>
<evidence type="ECO:0008006" key="3">
    <source>
        <dbReference type="Google" id="ProtNLM"/>
    </source>
</evidence>
<proteinExistence type="predicted"/>
<dbReference type="EMBL" id="MIJE01000022">
    <property type="protein sequence ID" value="OEF97004.1"/>
    <property type="molecule type" value="Genomic_DNA"/>
</dbReference>
<protein>
    <recommendedName>
        <fullName evidence="3">HpaII family restriction endonuclease</fullName>
    </recommendedName>
</protein>
<dbReference type="STRING" id="766136.BHF68_05225"/>
<dbReference type="Proteomes" id="UP000094296">
    <property type="component" value="Unassembled WGS sequence"/>
</dbReference>
<dbReference type="InterPro" id="IPR019062">
    <property type="entry name" value="Restrct_endonuc_II_HpaII"/>
</dbReference>
<sequence length="305" mass="34768">MFTGNKGEWSECYTFLKLLGEGRLYAADAELNKIPDIYYPIIKIIRDEACGKKDYIHRENVIVVDGDTNRTVLEISADDCVRKATYIYDRIIKSKGPSFAIPQIEAFLNELKFKKLKAKSADKSDIRIVVYDLNTGMKPTLGFSIKSRLGGLSTLLNAGKTTNFIYKVTGVNIDAKMVEEINSIATKSKIRDRISAIKELGAKIEFIEMASDMFELNLQVIDSLLPSILSNFVLNFYQGRGSSLEELLKIMKEENPFNFDTRFNHNFYEYKLKGFIRDVALGMTPAKCWDGKFDVIRLNLQIRFI</sequence>
<keyword evidence="2" id="KW-1185">Reference proteome</keyword>
<dbReference type="RefSeq" id="WP_069643050.1">
    <property type="nucleotide sequence ID" value="NZ_MIJE01000022.1"/>
</dbReference>
<comment type="caution">
    <text evidence="1">The sequence shown here is derived from an EMBL/GenBank/DDBJ whole genome shotgun (WGS) entry which is preliminary data.</text>
</comment>
<reference evidence="1 2" key="1">
    <citation type="submission" date="2016-09" db="EMBL/GenBank/DDBJ databases">
        <title>Draft genome sequence for the type strain of Desulfuribacillus alkaliarsenatis AHT28, an obligately anaerobic, sulfidogenic bacterium isolated from Russian soda lake sediments.</title>
        <authorList>
            <person name="Abin C.A."/>
            <person name="Hollibaugh J.T."/>
        </authorList>
    </citation>
    <scope>NUCLEOTIDE SEQUENCE [LARGE SCALE GENOMIC DNA]</scope>
    <source>
        <strain evidence="1 2">AHT28</strain>
    </source>
</reference>
<dbReference type="AlphaFoldDB" id="A0A1E5G236"/>
<accession>A0A1E5G236</accession>
<dbReference type="OrthoDB" id="1551452at2"/>
<organism evidence="1 2">
    <name type="scientific">Desulfuribacillus alkaliarsenatis</name>
    <dbReference type="NCBI Taxonomy" id="766136"/>
    <lineage>
        <taxon>Bacteria</taxon>
        <taxon>Bacillati</taxon>
        <taxon>Bacillota</taxon>
        <taxon>Desulfuribacillia</taxon>
        <taxon>Desulfuribacillales</taxon>
        <taxon>Desulfuribacillaceae</taxon>
        <taxon>Desulfuribacillus</taxon>
    </lineage>
</organism>